<evidence type="ECO:0000313" key="2">
    <source>
        <dbReference type="EMBL" id="RDB23070.1"/>
    </source>
</evidence>
<evidence type="ECO:0000313" key="3">
    <source>
        <dbReference type="Proteomes" id="UP000076154"/>
    </source>
</evidence>
<sequence>MFMDSSDQPYETGEMDSEGRNTETAHQTSPSTIARSKKASNATRKLNDVFWHATFPWQHHRERSPDARSLLDLISLLCNRYCSEAEKQNARRRLKMTIERYERFLQEANVVKLVIVTWNHSRRVTHSTIRGFDSDGFLSFTVHQDHNATRDEVFVYSRGGRWWRNLRRRQKLPSGAEVRRKYGCCMTNRSTFVESRFFEKPGLIIGEAHDPSFDLLADS</sequence>
<accession>A0A369JPB3</accession>
<name>A0A369JPB3_HYPMA</name>
<feature type="compositionally biased region" description="Polar residues" evidence="1">
    <location>
        <begin position="24"/>
        <end position="40"/>
    </location>
</feature>
<feature type="region of interest" description="Disordered" evidence="1">
    <location>
        <begin position="1"/>
        <end position="40"/>
    </location>
</feature>
<organism evidence="2 3">
    <name type="scientific">Hypsizygus marmoreus</name>
    <name type="common">White beech mushroom</name>
    <name type="synonym">Agaricus marmoreus</name>
    <dbReference type="NCBI Taxonomy" id="39966"/>
    <lineage>
        <taxon>Eukaryota</taxon>
        <taxon>Fungi</taxon>
        <taxon>Dikarya</taxon>
        <taxon>Basidiomycota</taxon>
        <taxon>Agaricomycotina</taxon>
        <taxon>Agaricomycetes</taxon>
        <taxon>Agaricomycetidae</taxon>
        <taxon>Agaricales</taxon>
        <taxon>Tricholomatineae</taxon>
        <taxon>Lyophyllaceae</taxon>
        <taxon>Hypsizygus</taxon>
    </lineage>
</organism>
<dbReference type="Proteomes" id="UP000076154">
    <property type="component" value="Unassembled WGS sequence"/>
</dbReference>
<reference evidence="2" key="1">
    <citation type="submission" date="2018-04" db="EMBL/GenBank/DDBJ databases">
        <title>Whole genome sequencing of Hypsizygus marmoreus.</title>
        <authorList>
            <person name="Choi I.-G."/>
            <person name="Min B."/>
            <person name="Kim J.-G."/>
            <person name="Kim S."/>
            <person name="Oh Y.-L."/>
            <person name="Kong W.-S."/>
            <person name="Park H."/>
            <person name="Jeong J."/>
            <person name="Song E.-S."/>
        </authorList>
    </citation>
    <scope>NUCLEOTIDE SEQUENCE [LARGE SCALE GENOMIC DNA]</scope>
    <source>
        <strain evidence="2">51987-8</strain>
    </source>
</reference>
<dbReference type="InParanoid" id="A0A369JPB3"/>
<gene>
    <name evidence="2" type="ORF">Hypma_009870</name>
</gene>
<keyword evidence="3" id="KW-1185">Reference proteome</keyword>
<dbReference type="AlphaFoldDB" id="A0A369JPB3"/>
<proteinExistence type="predicted"/>
<comment type="caution">
    <text evidence="2">The sequence shown here is derived from an EMBL/GenBank/DDBJ whole genome shotgun (WGS) entry which is preliminary data.</text>
</comment>
<evidence type="ECO:0000256" key="1">
    <source>
        <dbReference type="SAM" id="MobiDB-lite"/>
    </source>
</evidence>
<protein>
    <submittedName>
        <fullName evidence="2">Uncharacterized protein</fullName>
    </submittedName>
</protein>
<dbReference type="EMBL" id="LUEZ02000048">
    <property type="protein sequence ID" value="RDB23070.1"/>
    <property type="molecule type" value="Genomic_DNA"/>
</dbReference>